<evidence type="ECO:0000313" key="3">
    <source>
        <dbReference type="Proteomes" id="UP000224854"/>
    </source>
</evidence>
<dbReference type="OrthoDB" id="5234071at2759"/>
<evidence type="ECO:0000256" key="1">
    <source>
        <dbReference type="SAM" id="MobiDB-lite"/>
    </source>
</evidence>
<name>A0A2C5YMJ7_9HYPO</name>
<gene>
    <name evidence="2" type="ORF">CDD82_171</name>
</gene>
<sequence>MVSLFGIKFGSDRKKARQAPKLAAEARDGKWARIDECTLGSGQYFGHNFSRPQPHRPSTSHSSAAPWSMKSEQQQSSWRVLRHHASAAELRAGEAAPHPLRQHGPRAEWAARQRSPLANGGSHAMSLDLPPPRQTSPASSLDVPPHRQQSLPSLDLPPPRQKSPSTSLDLPRLRQASPSSLHGPARQTTRPSLLPPQPNLASFDFPSPPRIDDASFPPTHLQPSHPPPSPHRPLGLHQQTRNFCL</sequence>
<dbReference type="EMBL" id="NJEU01001029">
    <property type="protein sequence ID" value="PHH68936.1"/>
    <property type="molecule type" value="Genomic_DNA"/>
</dbReference>
<dbReference type="AlphaFoldDB" id="A0A2C5YMJ7"/>
<keyword evidence="3" id="KW-1185">Reference proteome</keyword>
<evidence type="ECO:0000313" key="2">
    <source>
        <dbReference type="EMBL" id="PHH68936.1"/>
    </source>
</evidence>
<feature type="compositionally biased region" description="Low complexity" evidence="1">
    <location>
        <begin position="87"/>
        <end position="96"/>
    </location>
</feature>
<comment type="caution">
    <text evidence="2">The sequence shown here is derived from an EMBL/GenBank/DDBJ whole genome shotgun (WGS) entry which is preliminary data.</text>
</comment>
<feature type="region of interest" description="Disordered" evidence="1">
    <location>
        <begin position="43"/>
        <end position="245"/>
    </location>
</feature>
<protein>
    <submittedName>
        <fullName evidence="2">Uncharacterized protein</fullName>
    </submittedName>
</protein>
<feature type="compositionally biased region" description="Polar residues" evidence="1">
    <location>
        <begin position="176"/>
        <end position="191"/>
    </location>
</feature>
<proteinExistence type="predicted"/>
<feature type="compositionally biased region" description="Polar residues" evidence="1">
    <location>
        <begin position="56"/>
        <end position="78"/>
    </location>
</feature>
<reference evidence="2 3" key="1">
    <citation type="submission" date="2017-06" db="EMBL/GenBank/DDBJ databases">
        <title>Ant-infecting Ophiocordyceps genomes reveal a high diversity of potential behavioral manipulation genes and a possible major role for enterotoxins.</title>
        <authorList>
            <person name="De Bekker C."/>
            <person name="Evans H.C."/>
            <person name="Brachmann A."/>
            <person name="Hughes D.P."/>
        </authorList>
    </citation>
    <scope>NUCLEOTIDE SEQUENCE [LARGE SCALE GENOMIC DNA]</scope>
    <source>
        <strain evidence="2 3">1348a</strain>
    </source>
</reference>
<feature type="region of interest" description="Disordered" evidence="1">
    <location>
        <begin position="1"/>
        <end position="28"/>
    </location>
</feature>
<organism evidence="2 3">
    <name type="scientific">Ophiocordyceps australis</name>
    <dbReference type="NCBI Taxonomy" id="1399860"/>
    <lineage>
        <taxon>Eukaryota</taxon>
        <taxon>Fungi</taxon>
        <taxon>Dikarya</taxon>
        <taxon>Ascomycota</taxon>
        <taxon>Pezizomycotina</taxon>
        <taxon>Sordariomycetes</taxon>
        <taxon>Hypocreomycetidae</taxon>
        <taxon>Hypocreales</taxon>
        <taxon>Ophiocordycipitaceae</taxon>
        <taxon>Ophiocordyceps</taxon>
    </lineage>
</organism>
<dbReference type="Proteomes" id="UP000224854">
    <property type="component" value="Unassembled WGS sequence"/>
</dbReference>
<accession>A0A2C5YMJ7</accession>